<protein>
    <recommendedName>
        <fullName evidence="3">DUF3077 domain-containing protein</fullName>
    </recommendedName>
</protein>
<evidence type="ECO:0000313" key="1">
    <source>
        <dbReference type="EMBL" id="KIH85087.1"/>
    </source>
</evidence>
<dbReference type="Proteomes" id="UP000031535">
    <property type="component" value="Unassembled WGS sequence"/>
</dbReference>
<gene>
    <name evidence="1" type="ORF">UCMB321_1075</name>
</gene>
<organism evidence="1 2">
    <name type="scientific">Pseudomonas batumici</name>
    <dbReference type="NCBI Taxonomy" id="226910"/>
    <lineage>
        <taxon>Bacteria</taxon>
        <taxon>Pseudomonadati</taxon>
        <taxon>Pseudomonadota</taxon>
        <taxon>Gammaproteobacteria</taxon>
        <taxon>Pseudomonadales</taxon>
        <taxon>Pseudomonadaceae</taxon>
        <taxon>Pseudomonas</taxon>
    </lineage>
</organism>
<dbReference type="PATRIC" id="fig|226910.6.peg.1068"/>
<reference evidence="1 2" key="1">
    <citation type="submission" date="2015-01" db="EMBL/GenBank/DDBJ databases">
        <title>Complete genome of Pseudomonas batumici UCM B-321 producer of the batumin antibiotic with strong antistaphilococcal and potential anticancer activity.</title>
        <authorList>
            <person name="Klochko V.V."/>
            <person name="Zelena L.B."/>
            <person name="Elena K.A."/>
            <person name="Reva O.N."/>
        </authorList>
    </citation>
    <scope>NUCLEOTIDE SEQUENCE [LARGE SCALE GENOMIC DNA]</scope>
    <source>
        <strain evidence="1 2">UCM B-321</strain>
    </source>
</reference>
<accession>A0A0C2IJL8</accession>
<dbReference type="Pfam" id="PF19619">
    <property type="entry name" value="DUF6124"/>
    <property type="match status" value="1"/>
</dbReference>
<evidence type="ECO:0000313" key="2">
    <source>
        <dbReference type="Proteomes" id="UP000031535"/>
    </source>
</evidence>
<keyword evidence="2" id="KW-1185">Reference proteome</keyword>
<dbReference type="AlphaFoldDB" id="A0A0C2IJL8"/>
<sequence length="106" mass="11841">MFKITPNPPEAEDLTSPAFRLAAERAFAHYELPATRTPPRKRQSRSTEETLLHIYEILQSASATAYESADNLQGSQRKLALGAVHLIDMAQQKMDELLDEQETATA</sequence>
<comment type="caution">
    <text evidence="1">The sequence shown here is derived from an EMBL/GenBank/DDBJ whole genome shotgun (WGS) entry which is preliminary data.</text>
</comment>
<proteinExistence type="predicted"/>
<evidence type="ECO:0008006" key="3">
    <source>
        <dbReference type="Google" id="ProtNLM"/>
    </source>
</evidence>
<dbReference type="OrthoDB" id="6900767at2"/>
<dbReference type="RefSeq" id="WP_040064442.1">
    <property type="nucleotide sequence ID" value="NZ_JXDG01000011.1"/>
</dbReference>
<name>A0A0C2IJL8_9PSED</name>
<dbReference type="EMBL" id="JXDG01000011">
    <property type="protein sequence ID" value="KIH85087.1"/>
    <property type="molecule type" value="Genomic_DNA"/>
</dbReference>